<protein>
    <recommendedName>
        <fullName evidence="2">Reverse transcriptase domain-containing protein</fullName>
    </recommendedName>
</protein>
<proteinExistence type="predicted"/>
<organism evidence="1">
    <name type="scientific">Tanacetum cinerariifolium</name>
    <name type="common">Dalmatian daisy</name>
    <name type="synonym">Chrysanthemum cinerariifolium</name>
    <dbReference type="NCBI Taxonomy" id="118510"/>
    <lineage>
        <taxon>Eukaryota</taxon>
        <taxon>Viridiplantae</taxon>
        <taxon>Streptophyta</taxon>
        <taxon>Embryophyta</taxon>
        <taxon>Tracheophyta</taxon>
        <taxon>Spermatophyta</taxon>
        <taxon>Magnoliopsida</taxon>
        <taxon>eudicotyledons</taxon>
        <taxon>Gunneridae</taxon>
        <taxon>Pentapetalae</taxon>
        <taxon>asterids</taxon>
        <taxon>campanulids</taxon>
        <taxon>Asterales</taxon>
        <taxon>Asteraceae</taxon>
        <taxon>Asteroideae</taxon>
        <taxon>Anthemideae</taxon>
        <taxon>Anthemidinae</taxon>
        <taxon>Tanacetum</taxon>
    </lineage>
</organism>
<name>A0A699J4U4_TANCI</name>
<reference evidence="1" key="1">
    <citation type="journal article" date="2019" name="Sci. Rep.">
        <title>Draft genome of Tanacetum cinerariifolium, the natural source of mosquito coil.</title>
        <authorList>
            <person name="Yamashiro T."/>
            <person name="Shiraishi A."/>
            <person name="Satake H."/>
            <person name="Nakayama K."/>
        </authorList>
    </citation>
    <scope>NUCLEOTIDE SEQUENCE</scope>
</reference>
<comment type="caution">
    <text evidence="1">The sequence shown here is derived from an EMBL/GenBank/DDBJ whole genome shotgun (WGS) entry which is preliminary data.</text>
</comment>
<evidence type="ECO:0000313" key="1">
    <source>
        <dbReference type="EMBL" id="GFA11840.1"/>
    </source>
</evidence>
<evidence type="ECO:0008006" key="2">
    <source>
        <dbReference type="Google" id="ProtNLM"/>
    </source>
</evidence>
<feature type="non-terminal residue" evidence="1">
    <location>
        <position position="174"/>
    </location>
</feature>
<gene>
    <name evidence="1" type="ORF">Tci_583812</name>
</gene>
<dbReference type="AlphaFoldDB" id="A0A699J4U4"/>
<accession>A0A699J4U4</accession>
<sequence length="174" mass="19974">MARVWDYMAAHTERIERFESAIFKEREEINGRMTEMFELLKELTTSKAPKKVLIREEAKLPVTKSVNSICLIREEEEKKDIYDVAPGDDSKETDGPDMEVLVKEAKIKNGSESMAKNEPIEKHKKEEVVETPNFVILDIKEDKRRPFILGTPFLTTAKAMIKFDKGAITLRSGK</sequence>
<dbReference type="EMBL" id="BKCJ010371682">
    <property type="protein sequence ID" value="GFA11840.1"/>
    <property type="molecule type" value="Genomic_DNA"/>
</dbReference>